<keyword evidence="15" id="KW-1185">Reference proteome</keyword>
<evidence type="ECO:0000256" key="10">
    <source>
        <dbReference type="PROSITE-ProRule" id="PRU01360"/>
    </source>
</evidence>
<keyword evidence="8 14" id="KW-0675">Receptor</keyword>
<keyword evidence="6 11" id="KW-0798">TonB box</keyword>
<evidence type="ECO:0000256" key="2">
    <source>
        <dbReference type="ARBA" id="ARBA00009810"/>
    </source>
</evidence>
<dbReference type="InterPro" id="IPR000531">
    <property type="entry name" value="Beta-barrel_TonB"/>
</dbReference>
<proteinExistence type="inferred from homology"/>
<keyword evidence="3 10" id="KW-0813">Transport</keyword>
<evidence type="ECO:0000256" key="11">
    <source>
        <dbReference type="RuleBase" id="RU003357"/>
    </source>
</evidence>
<dbReference type="GO" id="GO:0038023">
    <property type="term" value="F:signaling receptor activity"/>
    <property type="evidence" value="ECO:0007669"/>
    <property type="project" value="InterPro"/>
</dbReference>
<dbReference type="CDD" id="cd01347">
    <property type="entry name" value="ligand_gated_channel"/>
    <property type="match status" value="1"/>
</dbReference>
<dbReference type="AlphaFoldDB" id="A0A6N1X7J0"/>
<dbReference type="InterPro" id="IPR010105">
    <property type="entry name" value="TonB_sidphr_rcpt"/>
</dbReference>
<comment type="subcellular location">
    <subcellularLocation>
        <location evidence="1 10">Cell outer membrane</location>
        <topology evidence="1 10">Multi-pass membrane protein</topology>
    </subcellularLocation>
</comment>
<evidence type="ECO:0000256" key="9">
    <source>
        <dbReference type="ARBA" id="ARBA00023237"/>
    </source>
</evidence>
<dbReference type="Gene3D" id="2.170.130.10">
    <property type="entry name" value="TonB-dependent receptor, plug domain"/>
    <property type="match status" value="1"/>
</dbReference>
<name>A0A6N1X7J0_9BURK</name>
<feature type="domain" description="TonB-dependent receptor-like beta-barrel" evidence="12">
    <location>
        <begin position="256"/>
        <end position="689"/>
    </location>
</feature>
<dbReference type="Proteomes" id="UP000509579">
    <property type="component" value="Plasmid unnamed1"/>
</dbReference>
<evidence type="ECO:0000313" key="15">
    <source>
        <dbReference type="Proteomes" id="UP000509579"/>
    </source>
</evidence>
<dbReference type="Pfam" id="PF00593">
    <property type="entry name" value="TonB_dep_Rec_b-barrel"/>
    <property type="match status" value="1"/>
</dbReference>
<dbReference type="KEGG" id="aant:HUK68_20650"/>
<dbReference type="InterPro" id="IPR037066">
    <property type="entry name" value="Plug_dom_sf"/>
</dbReference>
<dbReference type="SUPFAM" id="SSF56935">
    <property type="entry name" value="Porins"/>
    <property type="match status" value="1"/>
</dbReference>
<evidence type="ECO:0000259" key="13">
    <source>
        <dbReference type="Pfam" id="PF07715"/>
    </source>
</evidence>
<gene>
    <name evidence="14" type="ORF">HUK68_20650</name>
</gene>
<keyword evidence="4 10" id="KW-1134">Transmembrane beta strand</keyword>
<evidence type="ECO:0000256" key="3">
    <source>
        <dbReference type="ARBA" id="ARBA00022448"/>
    </source>
</evidence>
<comment type="similarity">
    <text evidence="2 10 11">Belongs to the TonB-dependent receptor family.</text>
</comment>
<dbReference type="Pfam" id="PF07715">
    <property type="entry name" value="Plug"/>
    <property type="match status" value="1"/>
</dbReference>
<dbReference type="GO" id="GO:0009279">
    <property type="term" value="C:cell outer membrane"/>
    <property type="evidence" value="ECO:0007669"/>
    <property type="project" value="UniProtKB-SubCell"/>
</dbReference>
<geneLocation type="plasmid" evidence="14 15">
    <name>unnamed1</name>
</geneLocation>
<dbReference type="GO" id="GO:0015344">
    <property type="term" value="F:siderophore uptake transmembrane transporter activity"/>
    <property type="evidence" value="ECO:0007669"/>
    <property type="project" value="TreeGrafter"/>
</dbReference>
<dbReference type="Gene3D" id="2.40.170.20">
    <property type="entry name" value="TonB-dependent receptor, beta-barrel domain"/>
    <property type="match status" value="1"/>
</dbReference>
<dbReference type="InterPro" id="IPR036942">
    <property type="entry name" value="Beta-barrel_TonB_sf"/>
</dbReference>
<evidence type="ECO:0000256" key="7">
    <source>
        <dbReference type="ARBA" id="ARBA00023136"/>
    </source>
</evidence>
<accession>A0A6N1X7J0</accession>
<protein>
    <submittedName>
        <fullName evidence="14">TonB-dependent receptor</fullName>
    </submittedName>
</protein>
<sequence length="721" mass="77117">MRFPFRHSQPLLPRGLLSPHVLAMAGVLGLGATSALAQATLEEIQVQAQPDAQALPAPAPGGQVAKGAGLGLLGQREALDTPFNITSYTQQLMADQQSATVAGVLENDPSVRFTTNTGHAYENFSIRGLEVNATEVGFNGLYGLAPDAHIPTEMLERVEVLKGPGALLNGMTPGGAVGGVVNVVTKRPTADDRTQVITSYASDAQLGVQADVSRRFGPERRLGIRVNGSMASGETDIDDQKRRKRLGALALDYQGDRWSLGLDAYSYRSHIANGSPLMVGFATVGRMVAAPAANLNQFRGMNAEQQSDGALLRGSVDLSEDWTAYASLGWAEHSYTGMLNGTRGILRTDGHTLDTQNYQQYGFTRSWTGDAGLRGRLRTGAVAHEVVLSMNQLRQEGGRALNAKGGIPTASYVSDLYHPTLDTVIANQPTAYKQERDNVITSYALADTLRFAGDTLAVTAGARLQQVQQKMAGYDEQAVTPMLGIVAKPWSPNLALYANYIEGLSAGTTVAAGYANAGETLKPYKTRQLETGVKWQGTGWMHTFSLFQITKPSAISVTSAGASLPTLVEDGEQRNRGVEWTVSGQLAPAWSVLGGISYTQAKQTKTQGGLKDGNDVYGVPRWTANLGAQWSVPAVPGLALSGRMVYTGAQQVNSSNTLQAPAWTRFDAGVRYATRLSNHAVTWRANLENAFGRKYWAGAFNDNFMTVGAPRTLLLSATVDF</sequence>
<dbReference type="RefSeq" id="WP_175506130.1">
    <property type="nucleotide sequence ID" value="NZ_CP054841.1"/>
</dbReference>
<dbReference type="PANTHER" id="PTHR32552:SF82">
    <property type="entry name" value="FCUA PROTEIN"/>
    <property type="match status" value="1"/>
</dbReference>
<reference evidence="14 15" key="1">
    <citation type="submission" date="2020-06" db="EMBL/GenBank/DDBJ databases">
        <title>Acidovorax antarctica sp. nov., isolated from Corinth ice sheet soil, Antarctic Fields Peninsula.</title>
        <authorList>
            <person name="Xu Q."/>
            <person name="Peng F."/>
        </authorList>
    </citation>
    <scope>NUCLEOTIDE SEQUENCE [LARGE SCALE GENOMIC DNA]</scope>
    <source>
        <strain evidence="14 15">16-35-5</strain>
        <plasmid evidence="14 15">unnamed1</plasmid>
    </source>
</reference>
<organism evidence="14 15">
    <name type="scientific">Comamonas antarctica</name>
    <dbReference type="NCBI Taxonomy" id="2743470"/>
    <lineage>
        <taxon>Bacteria</taxon>
        <taxon>Pseudomonadati</taxon>
        <taxon>Pseudomonadota</taxon>
        <taxon>Betaproteobacteria</taxon>
        <taxon>Burkholderiales</taxon>
        <taxon>Comamonadaceae</taxon>
        <taxon>Comamonas</taxon>
    </lineage>
</organism>
<feature type="domain" description="TonB-dependent receptor plug" evidence="13">
    <location>
        <begin position="79"/>
        <end position="175"/>
    </location>
</feature>
<evidence type="ECO:0000256" key="8">
    <source>
        <dbReference type="ARBA" id="ARBA00023170"/>
    </source>
</evidence>
<dbReference type="PROSITE" id="PS52016">
    <property type="entry name" value="TONB_DEPENDENT_REC_3"/>
    <property type="match status" value="1"/>
</dbReference>
<keyword evidence="14" id="KW-0614">Plasmid</keyword>
<keyword evidence="9 10" id="KW-0998">Cell outer membrane</keyword>
<keyword evidence="7 10" id="KW-0472">Membrane</keyword>
<evidence type="ECO:0000256" key="1">
    <source>
        <dbReference type="ARBA" id="ARBA00004571"/>
    </source>
</evidence>
<evidence type="ECO:0000256" key="6">
    <source>
        <dbReference type="ARBA" id="ARBA00023077"/>
    </source>
</evidence>
<dbReference type="InterPro" id="IPR039426">
    <property type="entry name" value="TonB-dep_rcpt-like"/>
</dbReference>
<dbReference type="EMBL" id="CP054841">
    <property type="protein sequence ID" value="QKV55341.1"/>
    <property type="molecule type" value="Genomic_DNA"/>
</dbReference>
<evidence type="ECO:0000313" key="14">
    <source>
        <dbReference type="EMBL" id="QKV55341.1"/>
    </source>
</evidence>
<evidence type="ECO:0000259" key="12">
    <source>
        <dbReference type="Pfam" id="PF00593"/>
    </source>
</evidence>
<evidence type="ECO:0000256" key="5">
    <source>
        <dbReference type="ARBA" id="ARBA00022692"/>
    </source>
</evidence>
<dbReference type="GO" id="GO:0015891">
    <property type="term" value="P:siderophore transport"/>
    <property type="evidence" value="ECO:0007669"/>
    <property type="project" value="InterPro"/>
</dbReference>
<dbReference type="PANTHER" id="PTHR32552">
    <property type="entry name" value="FERRICHROME IRON RECEPTOR-RELATED"/>
    <property type="match status" value="1"/>
</dbReference>
<keyword evidence="5 10" id="KW-0812">Transmembrane</keyword>
<dbReference type="NCBIfam" id="TIGR01783">
    <property type="entry name" value="TonB-siderophor"/>
    <property type="match status" value="1"/>
</dbReference>
<dbReference type="InterPro" id="IPR012910">
    <property type="entry name" value="Plug_dom"/>
</dbReference>
<evidence type="ECO:0000256" key="4">
    <source>
        <dbReference type="ARBA" id="ARBA00022452"/>
    </source>
</evidence>